<dbReference type="EC" id="2.4.1.-" evidence="5"/>
<dbReference type="InterPro" id="IPR035595">
    <property type="entry name" value="UDP_glycos_trans_CS"/>
</dbReference>
<dbReference type="EMBL" id="BTGU01000009">
    <property type="protein sequence ID" value="GMN39179.1"/>
    <property type="molecule type" value="Genomic_DNA"/>
</dbReference>
<sequence length="468" mass="52266">MEDHSSCPKPVHAIVMPVPLQGHVIPAVHLALKLASNGFTITFINTEIIHHQLTTTTSSLIGGEKDIFSGAREESGLDIRHRTVNDGFPLSFDRMANHDQYVEEGHVRAMPALMDGLVGEIVKEADPPVSCLITDGFFGSWPSILAEKYNLVYVSFWTEPALVFTLYYHLDLLKTNGHYASRGNRAKGLTILSSRNQCLHRHAPTHRHGIQGCKKADFILCNTIHELELDPIMALQEKQPFYSIGPLFPYGLTKTIVPTSLRVESNCTQWLNTKPHGSVMYVSFGSLITCRKSEIGEIALGLALSKVNFIWVLRIDAVSYDEPYILPIGFEEEVKDRGLVVTWTNQIDVISHQSIGGFLTHCGWNSVLESIWFGVPMLCFPLATDQTTNRKLVVDDWKIGLNLCDRKPLTRLEVSEKIDRLMSGKSGDDELRTEVTKVRKTLESALASNGSSQRNLCKFIANLKAKIK</sequence>
<keyword evidence="2 4" id="KW-0328">Glycosyltransferase</keyword>
<dbReference type="PANTHER" id="PTHR11926:SF774">
    <property type="entry name" value="UDP-GLYCOSYLTRANSFERASE 85A1-RELATED"/>
    <property type="match status" value="1"/>
</dbReference>
<dbReference type="PROSITE" id="PS00375">
    <property type="entry name" value="UDPGT"/>
    <property type="match status" value="1"/>
</dbReference>
<organism evidence="6 7">
    <name type="scientific">Ficus carica</name>
    <name type="common">Common fig</name>
    <dbReference type="NCBI Taxonomy" id="3494"/>
    <lineage>
        <taxon>Eukaryota</taxon>
        <taxon>Viridiplantae</taxon>
        <taxon>Streptophyta</taxon>
        <taxon>Embryophyta</taxon>
        <taxon>Tracheophyta</taxon>
        <taxon>Spermatophyta</taxon>
        <taxon>Magnoliopsida</taxon>
        <taxon>eudicotyledons</taxon>
        <taxon>Gunneridae</taxon>
        <taxon>Pentapetalae</taxon>
        <taxon>rosids</taxon>
        <taxon>fabids</taxon>
        <taxon>Rosales</taxon>
        <taxon>Moraceae</taxon>
        <taxon>Ficeae</taxon>
        <taxon>Ficus</taxon>
    </lineage>
</organism>
<keyword evidence="7" id="KW-1185">Reference proteome</keyword>
<proteinExistence type="inferred from homology"/>
<evidence type="ECO:0000256" key="2">
    <source>
        <dbReference type="ARBA" id="ARBA00022676"/>
    </source>
</evidence>
<dbReference type="AlphaFoldDB" id="A0AA87ZLB7"/>
<dbReference type="GO" id="GO:0080043">
    <property type="term" value="F:quercetin 3-O-glucosyltransferase activity"/>
    <property type="evidence" value="ECO:0007669"/>
    <property type="project" value="TreeGrafter"/>
</dbReference>
<gene>
    <name evidence="6" type="ORF">TIFTF001_008413</name>
</gene>
<dbReference type="GO" id="GO:0080044">
    <property type="term" value="F:quercetin 7-O-glucosyltransferase activity"/>
    <property type="evidence" value="ECO:0007669"/>
    <property type="project" value="TreeGrafter"/>
</dbReference>
<dbReference type="FunFam" id="3.40.50.2000:FF:000078">
    <property type="entry name" value="Glycosyltransferase"/>
    <property type="match status" value="1"/>
</dbReference>
<dbReference type="SUPFAM" id="SSF53756">
    <property type="entry name" value="UDP-Glycosyltransferase/glycogen phosphorylase"/>
    <property type="match status" value="1"/>
</dbReference>
<reference evidence="6" key="1">
    <citation type="submission" date="2023-07" db="EMBL/GenBank/DDBJ databases">
        <title>draft genome sequence of fig (Ficus carica).</title>
        <authorList>
            <person name="Takahashi T."/>
            <person name="Nishimura K."/>
        </authorList>
    </citation>
    <scope>NUCLEOTIDE SEQUENCE</scope>
</reference>
<accession>A0AA87ZLB7</accession>
<dbReference type="PANTHER" id="PTHR11926">
    <property type="entry name" value="GLUCOSYL/GLUCURONOSYL TRANSFERASES"/>
    <property type="match status" value="1"/>
</dbReference>
<evidence type="ECO:0000256" key="5">
    <source>
        <dbReference type="RuleBase" id="RU362057"/>
    </source>
</evidence>
<evidence type="ECO:0000256" key="4">
    <source>
        <dbReference type="RuleBase" id="RU003718"/>
    </source>
</evidence>
<protein>
    <recommendedName>
        <fullName evidence="5">Glycosyltransferase</fullName>
        <ecNumber evidence="5">2.4.1.-</ecNumber>
    </recommendedName>
</protein>
<evidence type="ECO:0000256" key="1">
    <source>
        <dbReference type="ARBA" id="ARBA00009995"/>
    </source>
</evidence>
<dbReference type="Proteomes" id="UP001187192">
    <property type="component" value="Unassembled WGS sequence"/>
</dbReference>
<dbReference type="CDD" id="cd03784">
    <property type="entry name" value="GT1_Gtf-like"/>
    <property type="match status" value="1"/>
</dbReference>
<dbReference type="Gene3D" id="3.40.50.2000">
    <property type="entry name" value="Glycogen Phosphorylase B"/>
    <property type="match status" value="2"/>
</dbReference>
<comment type="similarity">
    <text evidence="1 4">Belongs to the UDP-glycosyltransferase family.</text>
</comment>
<dbReference type="InterPro" id="IPR002213">
    <property type="entry name" value="UDP_glucos_trans"/>
</dbReference>
<evidence type="ECO:0000313" key="7">
    <source>
        <dbReference type="Proteomes" id="UP001187192"/>
    </source>
</evidence>
<dbReference type="Pfam" id="PF00201">
    <property type="entry name" value="UDPGT"/>
    <property type="match status" value="1"/>
</dbReference>
<evidence type="ECO:0000313" key="6">
    <source>
        <dbReference type="EMBL" id="GMN39179.1"/>
    </source>
</evidence>
<name>A0AA87ZLB7_FICCA</name>
<keyword evidence="3 4" id="KW-0808">Transferase</keyword>
<evidence type="ECO:0000256" key="3">
    <source>
        <dbReference type="ARBA" id="ARBA00022679"/>
    </source>
</evidence>
<comment type="caution">
    <text evidence="6">The sequence shown here is derived from an EMBL/GenBank/DDBJ whole genome shotgun (WGS) entry which is preliminary data.</text>
</comment>